<feature type="compositionally biased region" description="Polar residues" evidence="1">
    <location>
        <begin position="41"/>
        <end position="53"/>
    </location>
</feature>
<proteinExistence type="predicted"/>
<sequence length="155" mass="16395">MSTLPTRGPAISASSESARPGVVAKVTKIFRSGSIETVSAESLAAQSTSSSPARNLLPITKRDVDRTSPARGLHRASRTPSSSTRGPRVVTVCNFSPAGGQLSTTVLYKKCRSCDKFLSVLDACGCGSKPTRRSARSTPSVRPPRAEVERTDFLT</sequence>
<organism evidence="2 3">
    <name type="scientific">Tropilaelaps mercedesae</name>
    <dbReference type="NCBI Taxonomy" id="418985"/>
    <lineage>
        <taxon>Eukaryota</taxon>
        <taxon>Metazoa</taxon>
        <taxon>Ecdysozoa</taxon>
        <taxon>Arthropoda</taxon>
        <taxon>Chelicerata</taxon>
        <taxon>Arachnida</taxon>
        <taxon>Acari</taxon>
        <taxon>Parasitiformes</taxon>
        <taxon>Mesostigmata</taxon>
        <taxon>Gamasina</taxon>
        <taxon>Dermanyssoidea</taxon>
        <taxon>Laelapidae</taxon>
        <taxon>Tropilaelaps</taxon>
    </lineage>
</organism>
<evidence type="ECO:0000256" key="1">
    <source>
        <dbReference type="SAM" id="MobiDB-lite"/>
    </source>
</evidence>
<dbReference type="AlphaFoldDB" id="A0A1V9X9S5"/>
<evidence type="ECO:0000313" key="3">
    <source>
        <dbReference type="Proteomes" id="UP000192247"/>
    </source>
</evidence>
<feature type="region of interest" description="Disordered" evidence="1">
    <location>
        <begin position="1"/>
        <end position="20"/>
    </location>
</feature>
<name>A0A1V9X9S5_9ACAR</name>
<feature type="compositionally biased region" description="Low complexity" evidence="1">
    <location>
        <begin position="78"/>
        <end position="88"/>
    </location>
</feature>
<feature type="compositionally biased region" description="Basic and acidic residues" evidence="1">
    <location>
        <begin position="144"/>
        <end position="155"/>
    </location>
</feature>
<accession>A0A1V9X9S5</accession>
<reference evidence="2 3" key="1">
    <citation type="journal article" date="2017" name="Gigascience">
        <title>Draft genome of the honey bee ectoparasitic mite, Tropilaelaps mercedesae, is shaped by the parasitic life history.</title>
        <authorList>
            <person name="Dong X."/>
            <person name="Armstrong S.D."/>
            <person name="Xia D."/>
            <person name="Makepeace B.L."/>
            <person name="Darby A.C."/>
            <person name="Kadowaki T."/>
        </authorList>
    </citation>
    <scope>NUCLEOTIDE SEQUENCE [LARGE SCALE GENOMIC DNA]</scope>
    <source>
        <strain evidence="2">Wuxi-XJTLU</strain>
    </source>
</reference>
<gene>
    <name evidence="2" type="ORF">BIW11_11873</name>
</gene>
<evidence type="ECO:0000313" key="2">
    <source>
        <dbReference type="EMBL" id="OQR70072.1"/>
    </source>
</evidence>
<feature type="region of interest" description="Disordered" evidence="1">
    <location>
        <begin position="41"/>
        <end position="88"/>
    </location>
</feature>
<feature type="region of interest" description="Disordered" evidence="1">
    <location>
        <begin position="128"/>
        <end position="155"/>
    </location>
</feature>
<comment type="caution">
    <text evidence="2">The sequence shown here is derived from an EMBL/GenBank/DDBJ whole genome shotgun (WGS) entry which is preliminary data.</text>
</comment>
<dbReference type="InParanoid" id="A0A1V9X9S5"/>
<dbReference type="Proteomes" id="UP000192247">
    <property type="component" value="Unassembled WGS sequence"/>
</dbReference>
<dbReference type="EMBL" id="MNPL01018622">
    <property type="protein sequence ID" value="OQR70072.1"/>
    <property type="molecule type" value="Genomic_DNA"/>
</dbReference>
<keyword evidence="3" id="KW-1185">Reference proteome</keyword>
<protein>
    <submittedName>
        <fullName evidence="2">Uncharacterized protein</fullName>
    </submittedName>
</protein>